<dbReference type="Pfam" id="PF22617">
    <property type="entry name" value="HCS_D2"/>
    <property type="match status" value="1"/>
</dbReference>
<reference evidence="3 4" key="1">
    <citation type="journal article" date="2020" name="IScience">
        <title>Genome Sequencing of the Endangered Kingdonia uniflora (Circaeasteraceae, Ranunculales) Reveals Potential Mechanisms of Evolutionary Specialization.</title>
        <authorList>
            <person name="Sun Y."/>
            <person name="Deng T."/>
            <person name="Zhang A."/>
            <person name="Moore M.J."/>
            <person name="Landis J.B."/>
            <person name="Lin N."/>
            <person name="Zhang H."/>
            <person name="Zhang X."/>
            <person name="Huang J."/>
            <person name="Zhang X."/>
            <person name="Sun H."/>
            <person name="Wang H."/>
        </authorList>
    </citation>
    <scope>NUCLEOTIDE SEQUENCE [LARGE SCALE GENOMIC DNA]</scope>
    <source>
        <strain evidence="3">TB1705</strain>
        <tissue evidence="3">Leaf</tissue>
    </source>
</reference>
<feature type="domain" description="2-isopropylmalate synthase/homocitrate synthase post-catalytic" evidence="2">
    <location>
        <begin position="111"/>
        <end position="182"/>
    </location>
</feature>
<dbReference type="GO" id="GO:0003852">
    <property type="term" value="F:2-isopropylmalate synthase activity"/>
    <property type="evidence" value="ECO:0007669"/>
    <property type="project" value="TreeGrafter"/>
</dbReference>
<gene>
    <name evidence="3" type="ORF">GIB67_033480</name>
</gene>
<dbReference type="InterPro" id="IPR050073">
    <property type="entry name" value="2-IPM_HCS-like"/>
</dbReference>
<dbReference type="Proteomes" id="UP000541444">
    <property type="component" value="Unassembled WGS sequence"/>
</dbReference>
<evidence type="ECO:0000259" key="2">
    <source>
        <dbReference type="Pfam" id="PF22617"/>
    </source>
</evidence>
<evidence type="ECO:0000313" key="4">
    <source>
        <dbReference type="Proteomes" id="UP000541444"/>
    </source>
</evidence>
<dbReference type="InterPro" id="IPR054691">
    <property type="entry name" value="LeuA/HCS_post-cat"/>
</dbReference>
<protein>
    <recommendedName>
        <fullName evidence="2">2-isopropylmalate synthase/homocitrate synthase post-catalytic domain-containing protein</fullName>
    </recommendedName>
</protein>
<organism evidence="3 4">
    <name type="scientific">Kingdonia uniflora</name>
    <dbReference type="NCBI Taxonomy" id="39325"/>
    <lineage>
        <taxon>Eukaryota</taxon>
        <taxon>Viridiplantae</taxon>
        <taxon>Streptophyta</taxon>
        <taxon>Embryophyta</taxon>
        <taxon>Tracheophyta</taxon>
        <taxon>Spermatophyta</taxon>
        <taxon>Magnoliopsida</taxon>
        <taxon>Ranunculales</taxon>
        <taxon>Circaeasteraceae</taxon>
        <taxon>Kingdonia</taxon>
    </lineage>
</organism>
<sequence>MPVNVSSLQVPLSQQQPTGVFLAYTPYFPGSLKLPDTSIGHGLEIGFERQPQRQERGTDIEALARALTEQTHDLYLKVPKFDGKSDADAFIDWLDKVEKIFTYKCYGDPKQDGMLKYKGTYEIIAPEDIGLLRSNDYGIVLGKLSGRHALKSRLLEQLGYELDEKELDDVFWRFKEVAEKKKALEMLENSEIEAGVVTEDSKKFDGYGLDMKHLKETTEREIHSAIDLVGGKDEDMSKSFRSKSDDEVATLMREDCKALECVSWLLRAIVLQHLSDGDIEALISDEIFQPQVVGLLVMSRLIYYPLVNVFVKTYE</sequence>
<comment type="caution">
    <text evidence="3">The sequence shown here is derived from an EMBL/GenBank/DDBJ whole genome shotgun (WGS) entry which is preliminary data.</text>
</comment>
<dbReference type="GO" id="GO:0009507">
    <property type="term" value="C:chloroplast"/>
    <property type="evidence" value="ECO:0007669"/>
    <property type="project" value="TreeGrafter"/>
</dbReference>
<dbReference type="GO" id="GO:0009098">
    <property type="term" value="P:L-leucine biosynthetic process"/>
    <property type="evidence" value="ECO:0007669"/>
    <property type="project" value="TreeGrafter"/>
</dbReference>
<dbReference type="OrthoDB" id="1391591at2759"/>
<keyword evidence="4" id="KW-1185">Reference proteome</keyword>
<dbReference type="AlphaFoldDB" id="A0A7J7LJX8"/>
<dbReference type="EMBL" id="JACGCM010002233">
    <property type="protein sequence ID" value="KAF6142869.1"/>
    <property type="molecule type" value="Genomic_DNA"/>
</dbReference>
<proteinExistence type="predicted"/>
<evidence type="ECO:0000313" key="3">
    <source>
        <dbReference type="EMBL" id="KAF6142869.1"/>
    </source>
</evidence>
<dbReference type="PANTHER" id="PTHR10277">
    <property type="entry name" value="HOMOCITRATE SYNTHASE-RELATED"/>
    <property type="match status" value="1"/>
</dbReference>
<dbReference type="PANTHER" id="PTHR10277:SF9">
    <property type="entry name" value="2-ISOPROPYLMALATE SYNTHASE 1, CHLOROPLASTIC-RELATED"/>
    <property type="match status" value="1"/>
</dbReference>
<dbReference type="Gene3D" id="1.10.238.260">
    <property type="match status" value="1"/>
</dbReference>
<keyword evidence="1" id="KW-0808">Transferase</keyword>
<name>A0A7J7LJX8_9MAGN</name>
<accession>A0A7J7LJX8</accession>
<evidence type="ECO:0000256" key="1">
    <source>
        <dbReference type="ARBA" id="ARBA00022679"/>
    </source>
</evidence>